<dbReference type="PROSITE" id="PS00022">
    <property type="entry name" value="EGF_1"/>
    <property type="match status" value="6"/>
</dbReference>
<dbReference type="InterPro" id="IPR003591">
    <property type="entry name" value="Leu-rich_rpt_typical-subtyp"/>
</dbReference>
<evidence type="ECO:0000256" key="2">
    <source>
        <dbReference type="ARBA" id="ARBA00022473"/>
    </source>
</evidence>
<dbReference type="STRING" id="6573.A0A210PUL9"/>
<keyword evidence="9" id="KW-0325">Glycoprotein</keyword>
<feature type="domain" description="Laminin G" evidence="13">
    <location>
        <begin position="1186"/>
        <end position="1363"/>
    </location>
</feature>
<dbReference type="SUPFAM" id="SSF57196">
    <property type="entry name" value="EGF/Laminin"/>
    <property type="match status" value="6"/>
</dbReference>
<comment type="caution">
    <text evidence="15">The sequence shown here is derived from an EMBL/GenBank/DDBJ whole genome shotgun (WGS) entry which is preliminary data.</text>
</comment>
<dbReference type="Pfam" id="PF00008">
    <property type="entry name" value="EGF"/>
    <property type="match status" value="5"/>
</dbReference>
<dbReference type="SMART" id="SM00041">
    <property type="entry name" value="CT"/>
    <property type="match status" value="1"/>
</dbReference>
<dbReference type="PROSITE" id="PS00010">
    <property type="entry name" value="ASX_HYDROXYL"/>
    <property type="match status" value="2"/>
</dbReference>
<dbReference type="Pfam" id="PF01463">
    <property type="entry name" value="LRRCT"/>
    <property type="match status" value="3"/>
</dbReference>
<dbReference type="PROSITE" id="PS50026">
    <property type="entry name" value="EGF_3"/>
    <property type="match status" value="7"/>
</dbReference>
<dbReference type="SMART" id="SM00282">
    <property type="entry name" value="LamG"/>
    <property type="match status" value="1"/>
</dbReference>
<dbReference type="Gene3D" id="2.10.25.10">
    <property type="entry name" value="Laminin"/>
    <property type="match status" value="7"/>
</dbReference>
<dbReference type="CDD" id="cd00110">
    <property type="entry name" value="LamG"/>
    <property type="match status" value="1"/>
</dbReference>
<dbReference type="InterPro" id="IPR006207">
    <property type="entry name" value="Cys_knot_C"/>
</dbReference>
<dbReference type="GO" id="GO:0005886">
    <property type="term" value="C:plasma membrane"/>
    <property type="evidence" value="ECO:0007669"/>
    <property type="project" value="TreeGrafter"/>
</dbReference>
<feature type="disulfide bond" evidence="10">
    <location>
        <begin position="1083"/>
        <end position="1092"/>
    </location>
</feature>
<dbReference type="FunFam" id="2.10.25.10:FF:000063">
    <property type="entry name" value="Slit guidance ligand 2"/>
    <property type="match status" value="1"/>
</dbReference>
<keyword evidence="16" id="KW-1185">Reference proteome</keyword>
<keyword evidence="6 11" id="KW-0732">Signal</keyword>
<protein>
    <submittedName>
        <fullName evidence="15">Protein slit</fullName>
    </submittedName>
</protein>
<dbReference type="GO" id="GO:0005509">
    <property type="term" value="F:calcium ion binding"/>
    <property type="evidence" value="ECO:0007669"/>
    <property type="project" value="InterPro"/>
</dbReference>
<dbReference type="EMBL" id="NEDP02005481">
    <property type="protein sequence ID" value="OWF40201.1"/>
    <property type="molecule type" value="Genomic_DNA"/>
</dbReference>
<proteinExistence type="predicted"/>
<dbReference type="Pfam" id="PF00560">
    <property type="entry name" value="LRR_1"/>
    <property type="match status" value="1"/>
</dbReference>
<keyword evidence="4 10" id="KW-0245">EGF-like domain</keyword>
<dbReference type="FunFam" id="3.80.10.10:FF:000032">
    <property type="entry name" value="Slit homolog 2 (Drosophila)"/>
    <property type="match status" value="1"/>
</dbReference>
<dbReference type="GO" id="GO:0005576">
    <property type="term" value="C:extracellular region"/>
    <property type="evidence" value="ECO:0007669"/>
    <property type="project" value="UniProtKB-SubCell"/>
</dbReference>
<name>A0A210PUL9_MIZYE</name>
<feature type="domain" description="EGF-like" evidence="14">
    <location>
        <begin position="978"/>
        <end position="1015"/>
    </location>
</feature>
<dbReference type="Pfam" id="PF01462">
    <property type="entry name" value="LRRNT"/>
    <property type="match status" value="3"/>
</dbReference>
<evidence type="ECO:0000259" key="13">
    <source>
        <dbReference type="PROSITE" id="PS50025"/>
    </source>
</evidence>
<dbReference type="SMART" id="SM00179">
    <property type="entry name" value="EGF_CA"/>
    <property type="match status" value="7"/>
</dbReference>
<comment type="subcellular location">
    <subcellularLocation>
        <location evidence="1">Secreted</location>
    </subcellularLocation>
</comment>
<dbReference type="PROSITE" id="PS01186">
    <property type="entry name" value="EGF_2"/>
    <property type="match status" value="7"/>
</dbReference>
<evidence type="ECO:0000259" key="14">
    <source>
        <dbReference type="PROSITE" id="PS50026"/>
    </source>
</evidence>
<feature type="domain" description="EGF-like" evidence="14">
    <location>
        <begin position="1055"/>
        <end position="1093"/>
    </location>
</feature>
<feature type="chain" id="PRO_5012035582" evidence="11">
    <location>
        <begin position="33"/>
        <end position="1481"/>
    </location>
</feature>
<evidence type="ECO:0000313" key="15">
    <source>
        <dbReference type="EMBL" id="OWF40201.1"/>
    </source>
</evidence>
<feature type="domain" description="EGF-like" evidence="14">
    <location>
        <begin position="941"/>
        <end position="976"/>
    </location>
</feature>
<evidence type="ECO:0000256" key="4">
    <source>
        <dbReference type="ARBA" id="ARBA00022536"/>
    </source>
</evidence>
<organism evidence="15 16">
    <name type="scientific">Mizuhopecten yessoensis</name>
    <name type="common">Japanese scallop</name>
    <name type="synonym">Patinopecten yessoensis</name>
    <dbReference type="NCBI Taxonomy" id="6573"/>
    <lineage>
        <taxon>Eukaryota</taxon>
        <taxon>Metazoa</taxon>
        <taxon>Spiralia</taxon>
        <taxon>Lophotrochozoa</taxon>
        <taxon>Mollusca</taxon>
        <taxon>Bivalvia</taxon>
        <taxon>Autobranchia</taxon>
        <taxon>Pteriomorphia</taxon>
        <taxon>Pectinida</taxon>
        <taxon>Pectinoidea</taxon>
        <taxon>Pectinidae</taxon>
        <taxon>Mizuhopecten</taxon>
    </lineage>
</organism>
<dbReference type="Proteomes" id="UP000242188">
    <property type="component" value="Unassembled WGS sequence"/>
</dbReference>
<evidence type="ECO:0000256" key="9">
    <source>
        <dbReference type="ARBA" id="ARBA00023180"/>
    </source>
</evidence>
<dbReference type="InterPro" id="IPR013320">
    <property type="entry name" value="ConA-like_dom_sf"/>
</dbReference>
<dbReference type="InterPro" id="IPR001611">
    <property type="entry name" value="Leu-rich_rpt"/>
</dbReference>
<evidence type="ECO:0000256" key="10">
    <source>
        <dbReference type="PROSITE-ProRule" id="PRU00076"/>
    </source>
</evidence>
<dbReference type="InterPro" id="IPR001791">
    <property type="entry name" value="Laminin_G"/>
</dbReference>
<dbReference type="CDD" id="cd00054">
    <property type="entry name" value="EGF_CA"/>
    <property type="match status" value="6"/>
</dbReference>
<feature type="signal peptide" evidence="11">
    <location>
        <begin position="1"/>
        <end position="32"/>
    </location>
</feature>
<keyword evidence="2" id="KW-0217">Developmental protein</keyword>
<gene>
    <name evidence="15" type="ORF">KP79_PYT17826</name>
</gene>
<dbReference type="PROSITE" id="PS51450">
    <property type="entry name" value="LRR"/>
    <property type="match status" value="6"/>
</dbReference>
<dbReference type="OrthoDB" id="283575at2759"/>
<dbReference type="PANTHER" id="PTHR24369">
    <property type="entry name" value="ANTIGEN BSP, PUTATIVE-RELATED"/>
    <property type="match status" value="1"/>
</dbReference>
<comment type="caution">
    <text evidence="10">Lacks conserved residue(s) required for the propagation of feature annotation.</text>
</comment>
<dbReference type="InterPro" id="IPR032675">
    <property type="entry name" value="LRR_dom_sf"/>
</dbReference>
<dbReference type="Pfam" id="PF13855">
    <property type="entry name" value="LRR_8"/>
    <property type="match status" value="4"/>
</dbReference>
<keyword evidence="7" id="KW-0677">Repeat</keyword>
<evidence type="ECO:0000256" key="6">
    <source>
        <dbReference type="ARBA" id="ARBA00022729"/>
    </source>
</evidence>
<dbReference type="PROSITE" id="PS50025">
    <property type="entry name" value="LAM_G_DOMAIN"/>
    <property type="match status" value="1"/>
</dbReference>
<dbReference type="InterPro" id="IPR013032">
    <property type="entry name" value="EGF-like_CS"/>
</dbReference>
<feature type="disulfide bond" evidence="10">
    <location>
        <begin position="966"/>
        <end position="975"/>
    </location>
</feature>
<dbReference type="FunFam" id="2.10.25.10:FF:000472">
    <property type="entry name" value="Uncharacterized protein, isoform A"/>
    <property type="match status" value="2"/>
</dbReference>
<dbReference type="FunFam" id="3.80.10.10:FF:000002">
    <property type="entry name" value="Slit guidance ligand 2"/>
    <property type="match status" value="2"/>
</dbReference>
<dbReference type="Pfam" id="PF02210">
    <property type="entry name" value="Laminin_G_2"/>
    <property type="match status" value="1"/>
</dbReference>
<dbReference type="Gene3D" id="2.60.120.200">
    <property type="match status" value="1"/>
</dbReference>
<dbReference type="InterPro" id="IPR000742">
    <property type="entry name" value="EGF"/>
</dbReference>
<dbReference type="Gene3D" id="3.80.10.10">
    <property type="entry name" value="Ribonuclease Inhibitor"/>
    <property type="match status" value="5"/>
</dbReference>
<evidence type="ECO:0000256" key="1">
    <source>
        <dbReference type="ARBA" id="ARBA00004613"/>
    </source>
</evidence>
<dbReference type="SUPFAM" id="SSF49899">
    <property type="entry name" value="Concanavalin A-like lectins/glucanases"/>
    <property type="match status" value="1"/>
</dbReference>
<feature type="disulfide bond" evidence="10">
    <location>
        <begin position="1154"/>
        <end position="1171"/>
    </location>
</feature>
<feature type="domain" description="EGF-like" evidence="14">
    <location>
        <begin position="1017"/>
        <end position="1053"/>
    </location>
</feature>
<dbReference type="PROSITE" id="PS01187">
    <property type="entry name" value="EGF_CA"/>
    <property type="match status" value="2"/>
</dbReference>
<feature type="domain" description="EGF-like" evidence="14">
    <location>
        <begin position="1364"/>
        <end position="1401"/>
    </location>
</feature>
<dbReference type="InterPro" id="IPR000483">
    <property type="entry name" value="Cys-rich_flank_reg_C"/>
</dbReference>
<reference evidence="15 16" key="1">
    <citation type="journal article" date="2017" name="Nat. Ecol. Evol.">
        <title>Scallop genome provides insights into evolution of bilaterian karyotype and development.</title>
        <authorList>
            <person name="Wang S."/>
            <person name="Zhang J."/>
            <person name="Jiao W."/>
            <person name="Li J."/>
            <person name="Xun X."/>
            <person name="Sun Y."/>
            <person name="Guo X."/>
            <person name="Huan P."/>
            <person name="Dong B."/>
            <person name="Zhang L."/>
            <person name="Hu X."/>
            <person name="Sun X."/>
            <person name="Wang J."/>
            <person name="Zhao C."/>
            <person name="Wang Y."/>
            <person name="Wang D."/>
            <person name="Huang X."/>
            <person name="Wang R."/>
            <person name="Lv J."/>
            <person name="Li Y."/>
            <person name="Zhang Z."/>
            <person name="Liu B."/>
            <person name="Lu W."/>
            <person name="Hui Y."/>
            <person name="Liang J."/>
            <person name="Zhou Z."/>
            <person name="Hou R."/>
            <person name="Li X."/>
            <person name="Liu Y."/>
            <person name="Li H."/>
            <person name="Ning X."/>
            <person name="Lin Y."/>
            <person name="Zhao L."/>
            <person name="Xing Q."/>
            <person name="Dou J."/>
            <person name="Li Y."/>
            <person name="Mao J."/>
            <person name="Guo H."/>
            <person name="Dou H."/>
            <person name="Li T."/>
            <person name="Mu C."/>
            <person name="Jiang W."/>
            <person name="Fu Q."/>
            <person name="Fu X."/>
            <person name="Miao Y."/>
            <person name="Liu J."/>
            <person name="Yu Q."/>
            <person name="Li R."/>
            <person name="Liao H."/>
            <person name="Li X."/>
            <person name="Kong Y."/>
            <person name="Jiang Z."/>
            <person name="Chourrout D."/>
            <person name="Li R."/>
            <person name="Bao Z."/>
        </authorList>
    </citation>
    <scope>NUCLEOTIDE SEQUENCE [LARGE SCALE GENOMIC DNA]</scope>
    <source>
        <strain evidence="15 16">PY_sf001</strain>
    </source>
</reference>
<feature type="domain" description="EGF-like" evidence="14">
    <location>
        <begin position="1145"/>
        <end position="1183"/>
    </location>
</feature>
<dbReference type="PROSITE" id="PS01185">
    <property type="entry name" value="CTCK_1"/>
    <property type="match status" value="1"/>
</dbReference>
<feature type="disulfide bond" evidence="10">
    <location>
        <begin position="1391"/>
        <end position="1400"/>
    </location>
</feature>
<feature type="disulfide bond" evidence="10">
    <location>
        <begin position="1043"/>
        <end position="1052"/>
    </location>
</feature>
<evidence type="ECO:0000313" key="16">
    <source>
        <dbReference type="Proteomes" id="UP000242188"/>
    </source>
</evidence>
<dbReference type="InterPro" id="IPR050541">
    <property type="entry name" value="LRR_TM_domain-containing"/>
</dbReference>
<dbReference type="SMART" id="SM00013">
    <property type="entry name" value="LRRNT"/>
    <property type="match status" value="4"/>
</dbReference>
<dbReference type="PROSITE" id="PS01225">
    <property type="entry name" value="CTCK_2"/>
    <property type="match status" value="1"/>
</dbReference>
<feature type="disulfide bond" evidence="10">
    <location>
        <begin position="1368"/>
        <end position="1378"/>
    </location>
</feature>
<evidence type="ECO:0000256" key="8">
    <source>
        <dbReference type="ARBA" id="ARBA00023157"/>
    </source>
</evidence>
<dbReference type="SMART" id="SM00365">
    <property type="entry name" value="LRR_SD22"/>
    <property type="match status" value="7"/>
</dbReference>
<keyword evidence="8 10" id="KW-1015">Disulfide bond</keyword>
<sequence length="1481" mass="167555">MKPKGYLKFNMDISFWIYIGCILLSSIECVYGVCPEKCICEGRTVNCAFRGFNNVPQDMPKQTHKIDLQGNNITIIRRRDFEGYHQLRNLLLLENQIHTIERGSFEDLTEMERLRLDRNRLVAIPGHLFSTMPNLQRLDLSYNRLRFIGKDTLTGSMVLKNLQLDHNELTCVSGNAIKAHRYMEILTLNNNNLTTLPDDIFSNMRKLRTLRLMNNNFNCDCNLRWLSRWLRNARRLGRGTECSTPSNLQSIELKDLDEMEFKCNDLQHTVVNQCLEEAMCPSRCRCTEGVVDCRDLRLTAVPGNFPEDVVEIRLEGNSIARIPSRAFADLSRLRRIDISNNKISHIAPDAFAGLSSLNSLVLYANKITELPLGVFRDLSSLQLLLMNANKIKCLHVDIFRDLYNLNLLSLYDNKIMSLANGTFDSLRNIQTLHLGRNPFICDCNLEWLAEYLQRRPVETSSVRCESPARMERKKIARTRPSRFKCKESEIHRTKNAGTCMVDVECPEGCDCRGTVVDCSGRQLITVPTTIPSYTTELLLQGNRITRLEANGMFVHLSNLQILDLSNNLIEVIEHNTFEGGSKLMDINLSNNRINKITMKTLAGLTALQTLSLDRNRITCLSNTTLSSSVHLRKLSLHNNQIRCITAGTFDNLRYLVTLNLEANPFTCNCHLGWFSDWLKRVNVITGSPTCFSPHNLKDSPIHDIRTADFVCEANNELGCTIGVSPCCSDEDVAPVDSSCDPRAYCPPLCTCTGTVVRCSRQMLTEIPPHIPLDTTELYLDVNNITSLNMDISQLSQLQRLDLSNNKIVTLPESIFSNLTQLSTLILSFNKLECMAASSFSGLRRLRILSLHGNQLSTIPYSSFNDLDSLTHLALGENPLYCDCNLKWLVDYIKNDYMEPGIAGCAGPASMVNKLILTTPPAAFQCSQTADPDSLAVAAKCNACHQNPCLHNGMCRVRDFKNFTCDCTPGYHGQRCENEINACFGNPCMNDGFCEVLNHGRFNCRCRPGFEDERCSTNVNDCEATSCQNGATCIDLVEGFSCQCAMGYKGKQCENEVQYCTGEENYCQNGAVCVPLVSDYRCDCTAGYTGKNCSEDIDDCQSHICQNGARCVDLLGKYTCTCLRGYTGKYCEIPPIDMYYSNDYSAPGACRNHECQNNGVCYKPKGSQDYMCQCAPGFSGKMCEKMTSVSFLDTDSYIQWPKLDFESWVNITIVMKTESDSGLIFYTGQEQHLAVELFRGRVGISFYVGNTPTSTMFSYIFSYVEVNDDRIHYIELMLNRRNFTMRVDGGVSRSVVNQGDRDFLNINDDVYFGGLPPDVSARARSKFHIRSESSFRGCYQSVYINNKLMDFMSSKLNRKIMPGCKVDPCLNNQCQKGRCKPRKKRQGYRCKCNQGYSGRFCDVAPSCKPKVFRSYYTHPKTNCKSRSRIKFRRCEGSCGKRCCKPTKIKNRKIRLYCQNGTSHMYKIQIIRKCSCHKCSFSN</sequence>
<dbReference type="InterPro" id="IPR000152">
    <property type="entry name" value="EGF-type_Asp/Asn_hydroxyl_site"/>
</dbReference>
<dbReference type="SMART" id="SM00082">
    <property type="entry name" value="LRRCT"/>
    <property type="match status" value="4"/>
</dbReference>
<dbReference type="SMART" id="SM00369">
    <property type="entry name" value="LRR_TYP"/>
    <property type="match status" value="15"/>
</dbReference>
<dbReference type="Pfam" id="PF12661">
    <property type="entry name" value="hEGF"/>
    <property type="match status" value="1"/>
</dbReference>
<keyword evidence="5" id="KW-0433">Leucine-rich repeat</keyword>
<evidence type="ECO:0000256" key="7">
    <source>
        <dbReference type="ARBA" id="ARBA00022737"/>
    </source>
</evidence>
<evidence type="ECO:0000256" key="3">
    <source>
        <dbReference type="ARBA" id="ARBA00022525"/>
    </source>
</evidence>
<feature type="domain" description="EGF-like" evidence="14">
    <location>
        <begin position="1095"/>
        <end position="1131"/>
    </location>
</feature>
<feature type="disulfide bond" evidence="10">
    <location>
        <begin position="1173"/>
        <end position="1182"/>
    </location>
</feature>
<feature type="domain" description="CTCK" evidence="12">
    <location>
        <begin position="1406"/>
        <end position="1478"/>
    </location>
</feature>
<accession>A0A210PUL9</accession>
<keyword evidence="3" id="KW-0964">Secreted</keyword>
<dbReference type="SUPFAM" id="SSF52058">
    <property type="entry name" value="L domain-like"/>
    <property type="match status" value="3"/>
</dbReference>
<dbReference type="InterPro" id="IPR018097">
    <property type="entry name" value="EGF_Ca-bd_CS"/>
</dbReference>
<dbReference type="FunFam" id="3.80.10.10:FF:000004">
    <property type="entry name" value="Slit guidance ligand 2"/>
    <property type="match status" value="1"/>
</dbReference>
<dbReference type="InterPro" id="IPR000372">
    <property type="entry name" value="LRRNT"/>
</dbReference>
<evidence type="ECO:0000259" key="12">
    <source>
        <dbReference type="PROSITE" id="PS01225"/>
    </source>
</evidence>
<dbReference type="GO" id="GO:0007399">
    <property type="term" value="P:nervous system development"/>
    <property type="evidence" value="ECO:0007669"/>
    <property type="project" value="UniProtKB-ARBA"/>
</dbReference>
<dbReference type="InterPro" id="IPR001881">
    <property type="entry name" value="EGF-like_Ca-bd_dom"/>
</dbReference>
<feature type="disulfide bond" evidence="10">
    <location>
        <begin position="1005"/>
        <end position="1014"/>
    </location>
</feature>
<evidence type="ECO:0000256" key="5">
    <source>
        <dbReference type="ARBA" id="ARBA00022614"/>
    </source>
</evidence>
<feature type="disulfide bond" evidence="10">
    <location>
        <begin position="1121"/>
        <end position="1130"/>
    </location>
</feature>
<dbReference type="SMART" id="SM00181">
    <property type="entry name" value="EGF"/>
    <property type="match status" value="7"/>
</dbReference>
<dbReference type="PANTHER" id="PTHR24369:SF196">
    <property type="entry name" value="RETICULON 4 RECEPTOR LIKE 1"/>
    <property type="match status" value="1"/>
</dbReference>
<evidence type="ECO:0000256" key="11">
    <source>
        <dbReference type="SAM" id="SignalP"/>
    </source>
</evidence>